<organism evidence="5 7">
    <name type="scientific">Bacteroides cellulosilyticus</name>
    <dbReference type="NCBI Taxonomy" id="246787"/>
    <lineage>
        <taxon>Bacteria</taxon>
        <taxon>Pseudomonadati</taxon>
        <taxon>Bacteroidota</taxon>
        <taxon>Bacteroidia</taxon>
        <taxon>Bacteroidales</taxon>
        <taxon>Bacteroidaceae</taxon>
        <taxon>Bacteroides</taxon>
    </lineage>
</organism>
<dbReference type="Proteomes" id="UP001266995">
    <property type="component" value="Unassembled WGS sequence"/>
</dbReference>
<dbReference type="AlphaFoldDB" id="A0A642PRM1"/>
<dbReference type="InterPro" id="IPR000792">
    <property type="entry name" value="Tscrpt_reg_LuxR_C"/>
</dbReference>
<dbReference type="GO" id="GO:0003677">
    <property type="term" value="F:DNA binding"/>
    <property type="evidence" value="ECO:0007669"/>
    <property type="project" value="UniProtKB-KW"/>
</dbReference>
<keyword evidence="3" id="KW-0804">Transcription</keyword>
<dbReference type="RefSeq" id="WP_060408467.1">
    <property type="nucleotide sequence ID" value="NZ_CABMLT010000027.1"/>
</dbReference>
<comment type="caution">
    <text evidence="5">The sequence shown here is derived from an EMBL/GenBank/DDBJ whole genome shotgun (WGS) entry which is preliminary data.</text>
</comment>
<protein>
    <submittedName>
        <fullName evidence="6">LuxR C-terminal-related transcriptional regulator</fullName>
    </submittedName>
    <submittedName>
        <fullName evidence="5">Response regulator transcription factor</fullName>
    </submittedName>
</protein>
<accession>A0A642PRM1</accession>
<feature type="domain" description="HTH luxR-type" evidence="4">
    <location>
        <begin position="1"/>
        <end position="62"/>
    </location>
</feature>
<reference evidence="6" key="2">
    <citation type="submission" date="2023-08" db="EMBL/GenBank/DDBJ databases">
        <title>Reintroducing virulent viruses to syntetic microbiomes.</title>
        <authorList>
            <person name="Wilde J."/>
            <person name="Boyes R."/>
            <person name="Robinson A.V."/>
            <person name="Daisley B.A."/>
            <person name="Allen-Vercoe E."/>
        </authorList>
    </citation>
    <scope>NUCLEOTIDE SEQUENCE</scope>
    <source>
        <strain evidence="6">225I_12FAA</strain>
    </source>
</reference>
<dbReference type="Proteomes" id="UP000448877">
    <property type="component" value="Unassembled WGS sequence"/>
</dbReference>
<dbReference type="PANTHER" id="PTHR44688:SF16">
    <property type="entry name" value="DNA-BINDING TRANSCRIPTIONAL ACTIVATOR DEVR_DOSR"/>
    <property type="match status" value="1"/>
</dbReference>
<keyword evidence="1" id="KW-0805">Transcription regulation</keyword>
<evidence type="ECO:0000256" key="2">
    <source>
        <dbReference type="ARBA" id="ARBA00023125"/>
    </source>
</evidence>
<gene>
    <name evidence="5" type="ORF">F2Y81_24990</name>
    <name evidence="6" type="ORF">RO785_13050</name>
</gene>
<dbReference type="SMART" id="SM00421">
    <property type="entry name" value="HTH_LUXR"/>
    <property type="match status" value="1"/>
</dbReference>
<evidence type="ECO:0000313" key="5">
    <source>
        <dbReference type="EMBL" id="KAA5412738.1"/>
    </source>
</evidence>
<sequence length="126" mass="14741">MESLSCAEREIANEFCKGFSDKEVADNLDKSYWTVKTQKKAIYKKLGISKDTELILYMVCEKVQRRFELKEIRKHGLELLFSALFLVMQVTCNNLDNMRMMRVRRGRKTEYVCDYGGGDEDGYKSI</sequence>
<keyword evidence="2" id="KW-0238">DNA-binding</keyword>
<dbReference type="GO" id="GO:0006355">
    <property type="term" value="P:regulation of DNA-templated transcription"/>
    <property type="evidence" value="ECO:0007669"/>
    <property type="project" value="InterPro"/>
</dbReference>
<dbReference type="CDD" id="cd06170">
    <property type="entry name" value="LuxR_C_like"/>
    <property type="match status" value="1"/>
</dbReference>
<evidence type="ECO:0000313" key="7">
    <source>
        <dbReference type="Proteomes" id="UP000448877"/>
    </source>
</evidence>
<dbReference type="Gene3D" id="1.10.10.10">
    <property type="entry name" value="Winged helix-like DNA-binding domain superfamily/Winged helix DNA-binding domain"/>
    <property type="match status" value="1"/>
</dbReference>
<dbReference type="PRINTS" id="PR00038">
    <property type="entry name" value="HTHLUXR"/>
</dbReference>
<dbReference type="InterPro" id="IPR016032">
    <property type="entry name" value="Sig_transdc_resp-reg_C-effctor"/>
</dbReference>
<dbReference type="GeneID" id="66308497"/>
<dbReference type="Pfam" id="PF00196">
    <property type="entry name" value="GerE"/>
    <property type="match status" value="1"/>
</dbReference>
<dbReference type="PANTHER" id="PTHR44688">
    <property type="entry name" value="DNA-BINDING TRANSCRIPTIONAL ACTIVATOR DEVR_DOSR"/>
    <property type="match status" value="1"/>
</dbReference>
<dbReference type="InterPro" id="IPR036388">
    <property type="entry name" value="WH-like_DNA-bd_sf"/>
</dbReference>
<reference evidence="5 7" key="1">
    <citation type="journal article" date="2019" name="Nat. Med.">
        <title>A library of human gut bacterial isolates paired with longitudinal multiomics data enables mechanistic microbiome research.</title>
        <authorList>
            <person name="Poyet M."/>
            <person name="Groussin M."/>
            <person name="Gibbons S.M."/>
            <person name="Avila-Pacheco J."/>
            <person name="Jiang X."/>
            <person name="Kearney S.M."/>
            <person name="Perrotta A.R."/>
            <person name="Berdy B."/>
            <person name="Zhao S."/>
            <person name="Lieberman T.D."/>
            <person name="Swanson P.K."/>
            <person name="Smith M."/>
            <person name="Roesemann S."/>
            <person name="Alexander J.E."/>
            <person name="Rich S.A."/>
            <person name="Livny J."/>
            <person name="Vlamakis H."/>
            <person name="Clish C."/>
            <person name="Bullock K."/>
            <person name="Deik A."/>
            <person name="Scott J."/>
            <person name="Pierce K.A."/>
            <person name="Xavier R.J."/>
            <person name="Alm E.J."/>
        </authorList>
    </citation>
    <scope>NUCLEOTIDE SEQUENCE [LARGE SCALE GENOMIC DNA]</scope>
    <source>
        <strain evidence="5 7">BIOML-A6</strain>
    </source>
</reference>
<dbReference type="SUPFAM" id="SSF46894">
    <property type="entry name" value="C-terminal effector domain of the bipartite response regulators"/>
    <property type="match status" value="1"/>
</dbReference>
<name>A0A642PRM1_9BACE</name>
<dbReference type="EMBL" id="VVYV01000063">
    <property type="protein sequence ID" value="KAA5412738.1"/>
    <property type="molecule type" value="Genomic_DNA"/>
</dbReference>
<evidence type="ECO:0000313" key="6">
    <source>
        <dbReference type="EMBL" id="MDT4511897.1"/>
    </source>
</evidence>
<dbReference type="EMBL" id="JAVSNH010000001">
    <property type="protein sequence ID" value="MDT4511897.1"/>
    <property type="molecule type" value="Genomic_DNA"/>
</dbReference>
<dbReference type="PROSITE" id="PS50043">
    <property type="entry name" value="HTH_LUXR_2"/>
    <property type="match status" value="1"/>
</dbReference>
<evidence type="ECO:0000256" key="3">
    <source>
        <dbReference type="ARBA" id="ARBA00023163"/>
    </source>
</evidence>
<proteinExistence type="predicted"/>
<evidence type="ECO:0000259" key="4">
    <source>
        <dbReference type="PROSITE" id="PS50043"/>
    </source>
</evidence>
<evidence type="ECO:0000256" key="1">
    <source>
        <dbReference type="ARBA" id="ARBA00023015"/>
    </source>
</evidence>